<keyword evidence="2" id="KW-1185">Reference proteome</keyword>
<dbReference type="OrthoDB" id="1922643at2759"/>
<comment type="caution">
    <text evidence="1">The sequence shown here is derived from an EMBL/GenBank/DDBJ whole genome shotgun (WGS) entry which is preliminary data.</text>
</comment>
<gene>
    <name evidence="1" type="ORF">G2W53_041317</name>
</gene>
<name>A0A834W191_9FABA</name>
<dbReference type="PANTHER" id="PTHR11439">
    <property type="entry name" value="GAG-POL-RELATED RETROTRANSPOSON"/>
    <property type="match status" value="1"/>
</dbReference>
<dbReference type="PANTHER" id="PTHR11439:SF475">
    <property type="entry name" value="CYSTEINE-RICH RLK (RECEPTOR-LIKE PROTEIN KINASE) 8"/>
    <property type="match status" value="1"/>
</dbReference>
<accession>A0A834W191</accession>
<dbReference type="EMBL" id="JAAIUW010000013">
    <property type="protein sequence ID" value="KAF7802206.1"/>
    <property type="molecule type" value="Genomic_DNA"/>
</dbReference>
<sequence>MLDCKPIATPMEVNAKLCSAEGKNLEDVTMYRQLVGSLIYLTLTRPEITYAVGVVSRFMQSPKKPHLEAIRRILRYVKGTLDYGIFYRKGPSCKLKGYSDADYAGDCDTRRSTTGTRMHVANATTKGHTSIGGLPSGVVLRQPIGNTISRESGVPRTDETCGGTLPLHSREGIAWRY</sequence>
<dbReference type="Proteomes" id="UP000634136">
    <property type="component" value="Unassembled WGS sequence"/>
</dbReference>
<dbReference type="AlphaFoldDB" id="A0A834W191"/>
<reference evidence="1" key="1">
    <citation type="submission" date="2020-09" db="EMBL/GenBank/DDBJ databases">
        <title>Genome-Enabled Discovery of Anthraquinone Biosynthesis in Senna tora.</title>
        <authorList>
            <person name="Kang S.-H."/>
            <person name="Pandey R.P."/>
            <person name="Lee C.-M."/>
            <person name="Sim J.-S."/>
            <person name="Jeong J.-T."/>
            <person name="Choi B.-S."/>
            <person name="Jung M."/>
            <person name="Ginzburg D."/>
            <person name="Zhao K."/>
            <person name="Won S.Y."/>
            <person name="Oh T.-J."/>
            <person name="Yu Y."/>
            <person name="Kim N.-H."/>
            <person name="Lee O.R."/>
            <person name="Lee T.-H."/>
            <person name="Bashyal P."/>
            <person name="Kim T.-S."/>
            <person name="Lee W.-H."/>
            <person name="Kawkins C."/>
            <person name="Kim C.-K."/>
            <person name="Kim J.S."/>
            <person name="Ahn B.O."/>
            <person name="Rhee S.Y."/>
            <person name="Sohng J.K."/>
        </authorList>
    </citation>
    <scope>NUCLEOTIDE SEQUENCE</scope>
    <source>
        <tissue evidence="1">Leaf</tissue>
    </source>
</reference>
<evidence type="ECO:0000313" key="2">
    <source>
        <dbReference type="Proteomes" id="UP000634136"/>
    </source>
</evidence>
<organism evidence="1 2">
    <name type="scientific">Senna tora</name>
    <dbReference type="NCBI Taxonomy" id="362788"/>
    <lineage>
        <taxon>Eukaryota</taxon>
        <taxon>Viridiplantae</taxon>
        <taxon>Streptophyta</taxon>
        <taxon>Embryophyta</taxon>
        <taxon>Tracheophyta</taxon>
        <taxon>Spermatophyta</taxon>
        <taxon>Magnoliopsida</taxon>
        <taxon>eudicotyledons</taxon>
        <taxon>Gunneridae</taxon>
        <taxon>Pentapetalae</taxon>
        <taxon>rosids</taxon>
        <taxon>fabids</taxon>
        <taxon>Fabales</taxon>
        <taxon>Fabaceae</taxon>
        <taxon>Caesalpinioideae</taxon>
        <taxon>Cassia clade</taxon>
        <taxon>Senna</taxon>
    </lineage>
</organism>
<proteinExistence type="predicted"/>
<evidence type="ECO:0000313" key="1">
    <source>
        <dbReference type="EMBL" id="KAF7802206.1"/>
    </source>
</evidence>
<protein>
    <submittedName>
        <fullName evidence="1">Retrovirus-related Pol polyprotein from transposon RE1</fullName>
    </submittedName>
</protein>